<proteinExistence type="predicted"/>
<dbReference type="InterPro" id="IPR010352">
    <property type="entry name" value="DUF945"/>
</dbReference>
<comment type="caution">
    <text evidence="1">The sequence shown here is derived from an EMBL/GenBank/DDBJ whole genome shotgun (WGS) entry which is preliminary data.</text>
</comment>
<organism evidence="1 2">
    <name type="scientific">Marinobacter qingdaonensis</name>
    <dbReference type="NCBI Taxonomy" id="3108486"/>
    <lineage>
        <taxon>Bacteria</taxon>
        <taxon>Pseudomonadati</taxon>
        <taxon>Pseudomonadota</taxon>
        <taxon>Gammaproteobacteria</taxon>
        <taxon>Pseudomonadales</taxon>
        <taxon>Marinobacteraceae</taxon>
        <taxon>Marinobacter</taxon>
    </lineage>
</organism>
<protein>
    <submittedName>
        <fullName evidence="1">DUF945 family protein</fullName>
    </submittedName>
</protein>
<reference evidence="1 2" key="1">
    <citation type="submission" date="2023-12" db="EMBL/GenBank/DDBJ databases">
        <title>Marinobacter qingdaonensis sp. nov., isolated from the intertidal sediment of Qingdao, PR China.</title>
        <authorList>
            <person name="Li Y."/>
        </authorList>
    </citation>
    <scope>NUCLEOTIDE SEQUENCE [LARGE SCALE GENOMIC DNA]</scope>
    <source>
        <strain evidence="1 2">ASW11-75</strain>
    </source>
</reference>
<name>A0ABU5NXN1_9GAMM</name>
<dbReference type="RefSeq" id="WP_322855052.1">
    <property type="nucleotide sequence ID" value="NZ_JAYDCJ010000003.1"/>
</dbReference>
<dbReference type="EMBL" id="JAYDCJ010000003">
    <property type="protein sequence ID" value="MEA1080556.1"/>
    <property type="molecule type" value="Genomic_DNA"/>
</dbReference>
<evidence type="ECO:0000313" key="1">
    <source>
        <dbReference type="EMBL" id="MEA1080556.1"/>
    </source>
</evidence>
<keyword evidence="2" id="KW-1185">Reference proteome</keyword>
<gene>
    <name evidence="1" type="ORF">U5822_07735</name>
</gene>
<evidence type="ECO:0000313" key="2">
    <source>
        <dbReference type="Proteomes" id="UP001305746"/>
    </source>
</evidence>
<sequence>MQKKWMIAGAAVLAVAGAMPWLVGYVTEQQWQQATAEVNRSQSFVRMETGQYRRGLLGSDLSGSLVLKHPETGRSHQLDYRASVTHGVTGSLLEFEPVGGWSPEGADWFPGEQPRLTLETRLWGSATVELEAPTVNVTNAATGESLSTSGGLARVDISDAGSRAKALMVWPAVSLSGPEVDIRIADIHMEQDLEHLSGEIWTGGGELEVGSVEIRSATDAPMTLRDFTLASSSEARDEGRRLDSSVRLELEEIVRADQGYGPHRIEFALENLDVASWSALTRGMTDLQALALQADGAGRPSPGQQMAAMEQVNTALRELAAAGFSVGFPELSLATPEGAVTGSAEIRHPELSAQDKAGMLMVMQRLTGNLNLSLPLALAENYPEVRMQLAPMVKQGLLIRDGDRLVMNAVMEDLMVDVNGMEIPLPPLL</sequence>
<dbReference type="Pfam" id="PF06097">
    <property type="entry name" value="DUF945"/>
    <property type="match status" value="1"/>
</dbReference>
<accession>A0ABU5NXN1</accession>
<dbReference type="Proteomes" id="UP001305746">
    <property type="component" value="Unassembled WGS sequence"/>
</dbReference>